<dbReference type="EMBL" id="BOMQ01000079">
    <property type="protein sequence ID" value="GIE53210.1"/>
    <property type="molecule type" value="Genomic_DNA"/>
</dbReference>
<sequence>MILLTQNGSIFATEDRPGFASLLLRLIGASGDEPRSGAVELVEDARQHVLRALEVTACHLPLHDTIAHDEVTQWTHVIDVADLDGLVLLDKLSGPQCVFAPFGAAAVAAWRTLASRAVAYRDGQLPWRFVTDQAEHTIRIARWIYDGGCAHTFGQH</sequence>
<organism evidence="1 2">
    <name type="scientific">Actinoplanes nipponensis</name>
    <dbReference type="NCBI Taxonomy" id="135950"/>
    <lineage>
        <taxon>Bacteria</taxon>
        <taxon>Bacillati</taxon>
        <taxon>Actinomycetota</taxon>
        <taxon>Actinomycetes</taxon>
        <taxon>Micromonosporales</taxon>
        <taxon>Micromonosporaceae</taxon>
        <taxon>Actinoplanes</taxon>
    </lineage>
</organism>
<reference evidence="1" key="1">
    <citation type="submission" date="2021-01" db="EMBL/GenBank/DDBJ databases">
        <title>Whole genome shotgun sequence of Actinoplanes nipponensis NBRC 14063.</title>
        <authorList>
            <person name="Komaki H."/>
            <person name="Tamura T."/>
        </authorList>
    </citation>
    <scope>NUCLEOTIDE SEQUENCE</scope>
    <source>
        <strain evidence="1">NBRC 14063</strain>
    </source>
</reference>
<proteinExistence type="predicted"/>
<dbReference type="AlphaFoldDB" id="A0A919MXF5"/>
<dbReference type="Proteomes" id="UP000647172">
    <property type="component" value="Unassembled WGS sequence"/>
</dbReference>
<comment type="caution">
    <text evidence="1">The sequence shown here is derived from an EMBL/GenBank/DDBJ whole genome shotgun (WGS) entry which is preliminary data.</text>
</comment>
<evidence type="ECO:0000313" key="1">
    <source>
        <dbReference type="EMBL" id="GIE53210.1"/>
    </source>
</evidence>
<dbReference type="RefSeq" id="WP_203775059.1">
    <property type="nucleotide sequence ID" value="NZ_BAAAYJ010000099.1"/>
</dbReference>
<gene>
    <name evidence="1" type="ORF">Ani05nite_67440</name>
</gene>
<keyword evidence="2" id="KW-1185">Reference proteome</keyword>
<accession>A0A919MXF5</accession>
<name>A0A919MXF5_9ACTN</name>
<protein>
    <submittedName>
        <fullName evidence="1">Uncharacterized protein</fullName>
    </submittedName>
</protein>
<evidence type="ECO:0000313" key="2">
    <source>
        <dbReference type="Proteomes" id="UP000647172"/>
    </source>
</evidence>